<keyword evidence="1" id="KW-0805">Transcription regulation</keyword>
<keyword evidence="2" id="KW-0238">DNA-binding</keyword>
<dbReference type="PANTHER" id="PTHR33204:SF38">
    <property type="entry name" value="HTH-TYPE TRANSCRIPTIONAL ACTIVATOR HXLR"/>
    <property type="match status" value="1"/>
</dbReference>
<name>A0A2P7VBY3_9BACL</name>
<dbReference type="EMBL" id="PXZM01000014">
    <property type="protein sequence ID" value="PSJ96692.1"/>
    <property type="molecule type" value="Genomic_DNA"/>
</dbReference>
<reference evidence="5 6" key="1">
    <citation type="submission" date="2018-03" db="EMBL/GenBank/DDBJ databases">
        <title>Brevisbacillus phylogenomics.</title>
        <authorList>
            <person name="Dunlap C."/>
        </authorList>
    </citation>
    <scope>NUCLEOTIDE SEQUENCE [LARGE SCALE GENOMIC DNA]</scope>
    <source>
        <strain evidence="5 6">NRRL NRS-1210</strain>
    </source>
</reference>
<feature type="domain" description="HTH hxlR-type" evidence="4">
    <location>
        <begin position="5"/>
        <end position="104"/>
    </location>
</feature>
<evidence type="ECO:0000256" key="3">
    <source>
        <dbReference type="ARBA" id="ARBA00023163"/>
    </source>
</evidence>
<evidence type="ECO:0000256" key="2">
    <source>
        <dbReference type="ARBA" id="ARBA00023125"/>
    </source>
</evidence>
<evidence type="ECO:0000313" key="5">
    <source>
        <dbReference type="EMBL" id="PSJ96692.1"/>
    </source>
</evidence>
<dbReference type="InterPro" id="IPR002577">
    <property type="entry name" value="HTH_HxlR"/>
</dbReference>
<dbReference type="InterPro" id="IPR036390">
    <property type="entry name" value="WH_DNA-bd_sf"/>
</dbReference>
<dbReference type="RefSeq" id="WP_106838831.1">
    <property type="nucleotide sequence ID" value="NZ_JBCNIW010000002.1"/>
</dbReference>
<protein>
    <submittedName>
        <fullName evidence="5">MarR family transcriptional regulator</fullName>
    </submittedName>
</protein>
<dbReference type="InterPro" id="IPR036388">
    <property type="entry name" value="WH-like_DNA-bd_sf"/>
</dbReference>
<comment type="caution">
    <text evidence="5">The sequence shown here is derived from an EMBL/GenBank/DDBJ whole genome shotgun (WGS) entry which is preliminary data.</text>
</comment>
<dbReference type="Proteomes" id="UP000240419">
    <property type="component" value="Unassembled WGS sequence"/>
</dbReference>
<dbReference type="GO" id="GO:0003677">
    <property type="term" value="F:DNA binding"/>
    <property type="evidence" value="ECO:0007669"/>
    <property type="project" value="UniProtKB-KW"/>
</dbReference>
<dbReference type="InterPro" id="IPR011991">
    <property type="entry name" value="ArsR-like_HTH"/>
</dbReference>
<evidence type="ECO:0000313" key="6">
    <source>
        <dbReference type="Proteomes" id="UP000240419"/>
    </source>
</evidence>
<dbReference type="Gene3D" id="1.10.10.10">
    <property type="entry name" value="Winged helix-like DNA-binding domain superfamily/Winged helix DNA-binding domain"/>
    <property type="match status" value="1"/>
</dbReference>
<dbReference type="AlphaFoldDB" id="A0A2P7VBY3"/>
<evidence type="ECO:0000256" key="1">
    <source>
        <dbReference type="ARBA" id="ARBA00023015"/>
    </source>
</evidence>
<dbReference type="OrthoDB" id="9791143at2"/>
<keyword evidence="6" id="KW-1185">Reference proteome</keyword>
<evidence type="ECO:0000259" key="4">
    <source>
        <dbReference type="PROSITE" id="PS51118"/>
    </source>
</evidence>
<dbReference type="SUPFAM" id="SSF46785">
    <property type="entry name" value="Winged helix' DNA-binding domain"/>
    <property type="match status" value="1"/>
</dbReference>
<dbReference type="PANTHER" id="PTHR33204">
    <property type="entry name" value="TRANSCRIPTIONAL REGULATOR, MARR FAMILY"/>
    <property type="match status" value="1"/>
</dbReference>
<organism evidence="5 6">
    <name type="scientific">Brevibacillus fortis</name>
    <dbReference type="NCBI Taxonomy" id="2126352"/>
    <lineage>
        <taxon>Bacteria</taxon>
        <taxon>Bacillati</taxon>
        <taxon>Bacillota</taxon>
        <taxon>Bacilli</taxon>
        <taxon>Bacillales</taxon>
        <taxon>Paenibacillaceae</taxon>
        <taxon>Brevibacillus</taxon>
    </lineage>
</organism>
<accession>A0A2P7VBY3</accession>
<gene>
    <name evidence="5" type="ORF">C7R93_10955</name>
</gene>
<dbReference type="Pfam" id="PF01638">
    <property type="entry name" value="HxlR"/>
    <property type="match status" value="1"/>
</dbReference>
<proteinExistence type="predicted"/>
<dbReference type="PROSITE" id="PS51118">
    <property type="entry name" value="HTH_HXLR"/>
    <property type="match status" value="1"/>
</dbReference>
<sequence length="121" mass="14027">MKQYNNRIEIVLEVIGGKWKTHILYYLTKGPIRTGELKRLVTGISQKMLTVQLKELERDGLITRKTYDQVPPKVEYALTEYGESLKEVLKVLCDWGGDYLKHRYPNGEVTVRNSDDEIGIQ</sequence>
<keyword evidence="3" id="KW-0804">Transcription</keyword>
<dbReference type="CDD" id="cd00090">
    <property type="entry name" value="HTH_ARSR"/>
    <property type="match status" value="1"/>
</dbReference>